<evidence type="ECO:0000256" key="7">
    <source>
        <dbReference type="ARBA" id="ARBA00023136"/>
    </source>
</evidence>
<dbReference type="GO" id="GO:0071111">
    <property type="term" value="F:cyclic-guanylate-specific phosphodiesterase activity"/>
    <property type="evidence" value="ECO:0007669"/>
    <property type="project" value="UniProtKB-EC"/>
</dbReference>
<keyword evidence="7 8" id="KW-0472">Membrane</keyword>
<dbReference type="InterPro" id="IPR000700">
    <property type="entry name" value="PAS-assoc_C"/>
</dbReference>
<feature type="domain" description="PAS" evidence="9">
    <location>
        <begin position="302"/>
        <end position="373"/>
    </location>
</feature>
<dbReference type="GO" id="GO:0005886">
    <property type="term" value="C:plasma membrane"/>
    <property type="evidence" value="ECO:0007669"/>
    <property type="project" value="UniProtKB-SubCell"/>
</dbReference>
<feature type="transmembrane region" description="Helical" evidence="8">
    <location>
        <begin position="59"/>
        <end position="78"/>
    </location>
</feature>
<dbReference type="InterPro" id="IPR000160">
    <property type="entry name" value="GGDEF_dom"/>
</dbReference>
<dbReference type="InterPro" id="IPR029787">
    <property type="entry name" value="Nucleotide_cyclase"/>
</dbReference>
<evidence type="ECO:0000259" key="10">
    <source>
        <dbReference type="PROSITE" id="PS50113"/>
    </source>
</evidence>
<feature type="domain" description="GGDEF" evidence="12">
    <location>
        <begin position="583"/>
        <end position="716"/>
    </location>
</feature>
<name>A0A1E2UH07_9GAMM</name>
<dbReference type="SUPFAM" id="SSF141868">
    <property type="entry name" value="EAL domain-like"/>
    <property type="match status" value="1"/>
</dbReference>
<dbReference type="RefSeq" id="WP_069025124.1">
    <property type="nucleotide sequence ID" value="NZ_LVJZ01000009.1"/>
</dbReference>
<dbReference type="CDD" id="cd01949">
    <property type="entry name" value="GGDEF"/>
    <property type="match status" value="1"/>
</dbReference>
<evidence type="ECO:0000313" key="13">
    <source>
        <dbReference type="EMBL" id="ODB91889.1"/>
    </source>
</evidence>
<dbReference type="NCBIfam" id="TIGR00229">
    <property type="entry name" value="sensory_box"/>
    <property type="match status" value="2"/>
</dbReference>
<dbReference type="Pfam" id="PF13426">
    <property type="entry name" value="PAS_9"/>
    <property type="match status" value="2"/>
</dbReference>
<dbReference type="InterPro" id="IPR035919">
    <property type="entry name" value="EAL_sf"/>
</dbReference>
<dbReference type="PROSITE" id="PS50112">
    <property type="entry name" value="PAS"/>
    <property type="match status" value="2"/>
</dbReference>
<dbReference type="CDD" id="cd00130">
    <property type="entry name" value="PAS"/>
    <property type="match status" value="2"/>
</dbReference>
<dbReference type="EMBL" id="LVJZ01000009">
    <property type="protein sequence ID" value="ODB91889.1"/>
    <property type="molecule type" value="Genomic_DNA"/>
</dbReference>
<accession>A0A1E2UH07</accession>
<dbReference type="Gene3D" id="3.30.70.270">
    <property type="match status" value="1"/>
</dbReference>
<dbReference type="SMART" id="SM00267">
    <property type="entry name" value="GGDEF"/>
    <property type="match status" value="1"/>
</dbReference>
<keyword evidence="6 8" id="KW-1133">Transmembrane helix</keyword>
<evidence type="ECO:0000256" key="2">
    <source>
        <dbReference type="ARBA" id="ARBA00012282"/>
    </source>
</evidence>
<feature type="domain" description="PAC" evidence="10">
    <location>
        <begin position="499"/>
        <end position="551"/>
    </location>
</feature>
<dbReference type="Gene3D" id="3.30.450.20">
    <property type="entry name" value="PAS domain"/>
    <property type="match status" value="2"/>
</dbReference>
<dbReference type="InterPro" id="IPR052155">
    <property type="entry name" value="Biofilm_reg_signaling"/>
</dbReference>
<dbReference type="EC" id="3.1.4.52" evidence="2"/>
<feature type="transmembrane region" description="Helical" evidence="8">
    <location>
        <begin position="218"/>
        <end position="237"/>
    </location>
</feature>
<evidence type="ECO:0000259" key="9">
    <source>
        <dbReference type="PROSITE" id="PS50112"/>
    </source>
</evidence>
<evidence type="ECO:0000259" key="12">
    <source>
        <dbReference type="PROSITE" id="PS50887"/>
    </source>
</evidence>
<keyword evidence="14" id="KW-1185">Reference proteome</keyword>
<evidence type="ECO:0000256" key="4">
    <source>
        <dbReference type="ARBA" id="ARBA00022636"/>
    </source>
</evidence>
<sequence>MVLPFSSRDLKTILLIVAGQLLLTAWALSLVVSPDGISLMWLPDGYLLGVLLLLPRRLWLPLLLASALAVFTFESLTTDRPASMILLFMMANIIESWGAAWLYSSFASNHRKLEEFRDLVLFVLVCVVILPVISASIGAWGVVSHGYSESFWSVYRIWLMSAGLGILFVAPLILYVAHWFKQLNRELLKNQAPLYIVVLISAMIVTVPAFVFEGPHNLLMLSLFITIPLLIWSSLYYGLWGALLFSSLLVITTVQLSALGIGPFSATSQTSADAVLKLQGYLASVIVASMFTGLSTEKLRSIRERLELILNTLPYGIQENTNDGKVTYSNPAHHEILGYPEGDLIGKRIWDNEISEEASNRLKGYLDYLVKERPEPEPYITKNIRKDGSSLWMKVVWDYQLNEAQEVQGFISVISDISDSVAKEQRLQQAAEVFKSTGEGVIITDRDTNIIDVNQAFCEITGYAEDEIIGKQPNYFSSGKHDRWFYEDLWETIKSKGHWRGEIWDRRKNGELFPQLMTISEMTDDQGEVSGYVAVSRDITAFKDVEQRLEFLANHDPLTELPNRVLLIERLQQSILHAERNNTLLAVLLIDIDRLKTVNDSLGHAVGDRILKELSGRLLESVRADDTVARISGDEYVVILQDVGSVEHTINAVSKIMSVFMPVFKYGQHEIGVTGSIGISMYPSDGKDFATLLRNADVAMYRAKEDGRNTYQFYKEEMTAIAFERLFLENAIRKAIQNEEFFIVYQPQIDMPSRRIIGIEALIRWNHPEQGVVSPGKFIPVAEQTGQIREIGSWVLRQACQQAAQWLEQGLSFGRISVNVAGPQIQQAHFEQHVRQILQQTGLAAEYLELEVTESFVMQGIRHGVGYLHALRQLGVRISIDDFGTGYSSLSYLKSLPVDKIKIDQSFIHDIPLDPNDMAITQAIIALSEALELEVLAEGVETREQVEFLTRHGCEQAQGFLFSQPVDQHQITMLLSQQ</sequence>
<evidence type="ECO:0000256" key="5">
    <source>
        <dbReference type="ARBA" id="ARBA00022692"/>
    </source>
</evidence>
<protein>
    <recommendedName>
        <fullName evidence="2">cyclic-guanylate-specific phosphodiesterase</fullName>
        <ecNumber evidence="2">3.1.4.52</ecNumber>
    </recommendedName>
</protein>
<dbReference type="STRING" id="1818881.A3196_19945"/>
<dbReference type="SMART" id="SM00052">
    <property type="entry name" value="EAL"/>
    <property type="match status" value="1"/>
</dbReference>
<organism evidence="13 14">
    <name type="scientific">Candidatus Thiodiazotropha endoloripes</name>
    <dbReference type="NCBI Taxonomy" id="1818881"/>
    <lineage>
        <taxon>Bacteria</taxon>
        <taxon>Pseudomonadati</taxon>
        <taxon>Pseudomonadota</taxon>
        <taxon>Gammaproteobacteria</taxon>
        <taxon>Chromatiales</taxon>
        <taxon>Sedimenticolaceae</taxon>
        <taxon>Candidatus Thiodiazotropha</taxon>
    </lineage>
</organism>
<feature type="transmembrane region" description="Helical" evidence="8">
    <location>
        <begin position="37"/>
        <end position="54"/>
    </location>
</feature>
<evidence type="ECO:0000313" key="14">
    <source>
        <dbReference type="Proteomes" id="UP000094849"/>
    </source>
</evidence>
<dbReference type="SUPFAM" id="SSF55785">
    <property type="entry name" value="PYP-like sensor domain (PAS domain)"/>
    <property type="match status" value="2"/>
</dbReference>
<dbReference type="PANTHER" id="PTHR44757:SF2">
    <property type="entry name" value="BIOFILM ARCHITECTURE MAINTENANCE PROTEIN MBAA"/>
    <property type="match status" value="1"/>
</dbReference>
<dbReference type="InterPro" id="IPR007895">
    <property type="entry name" value="MASE1"/>
</dbReference>
<dbReference type="InterPro" id="IPR001633">
    <property type="entry name" value="EAL_dom"/>
</dbReference>
<dbReference type="AlphaFoldDB" id="A0A1E2UH07"/>
<evidence type="ECO:0000256" key="6">
    <source>
        <dbReference type="ARBA" id="ARBA00022989"/>
    </source>
</evidence>
<proteinExistence type="predicted"/>
<dbReference type="InterPro" id="IPR043128">
    <property type="entry name" value="Rev_trsase/Diguanyl_cyclase"/>
</dbReference>
<dbReference type="Pfam" id="PF00990">
    <property type="entry name" value="GGDEF"/>
    <property type="match status" value="1"/>
</dbReference>
<dbReference type="FunFam" id="3.20.20.450:FF:000001">
    <property type="entry name" value="Cyclic di-GMP phosphodiesterase yahA"/>
    <property type="match status" value="1"/>
</dbReference>
<feature type="domain" description="PAC" evidence="10">
    <location>
        <begin position="377"/>
        <end position="429"/>
    </location>
</feature>
<evidence type="ECO:0000256" key="8">
    <source>
        <dbReference type="SAM" id="Phobius"/>
    </source>
</evidence>
<comment type="caution">
    <text evidence="13">The sequence shown here is derived from an EMBL/GenBank/DDBJ whole genome shotgun (WGS) entry which is preliminary data.</text>
</comment>
<dbReference type="SUPFAM" id="SSF55073">
    <property type="entry name" value="Nucleotide cyclase"/>
    <property type="match status" value="1"/>
</dbReference>
<dbReference type="CDD" id="cd01948">
    <property type="entry name" value="EAL"/>
    <property type="match status" value="1"/>
</dbReference>
<evidence type="ECO:0000256" key="3">
    <source>
        <dbReference type="ARBA" id="ARBA00022475"/>
    </source>
</evidence>
<gene>
    <name evidence="13" type="ORF">A3196_19945</name>
</gene>
<dbReference type="InterPro" id="IPR035965">
    <property type="entry name" value="PAS-like_dom_sf"/>
</dbReference>
<dbReference type="NCBIfam" id="TIGR00254">
    <property type="entry name" value="GGDEF"/>
    <property type="match status" value="1"/>
</dbReference>
<feature type="transmembrane region" description="Helical" evidence="8">
    <location>
        <begin position="155"/>
        <end position="180"/>
    </location>
</feature>
<evidence type="ECO:0000259" key="11">
    <source>
        <dbReference type="PROSITE" id="PS50883"/>
    </source>
</evidence>
<feature type="transmembrane region" description="Helical" evidence="8">
    <location>
        <begin position="244"/>
        <end position="266"/>
    </location>
</feature>
<dbReference type="Gene3D" id="3.20.20.450">
    <property type="entry name" value="EAL domain"/>
    <property type="match status" value="1"/>
</dbReference>
<reference evidence="13 14" key="1">
    <citation type="submission" date="2016-03" db="EMBL/GenBank/DDBJ databases">
        <title>Chemosynthetic sulphur-oxidizing symbionts of marine invertebrate animals are capable of nitrogen fixation.</title>
        <authorList>
            <person name="Petersen J.M."/>
            <person name="Kemper A."/>
            <person name="Gruber-Vodicka H."/>
            <person name="Cardini U."/>
            <person name="Geest Mvander."/>
            <person name="Kleiner M."/>
            <person name="Bulgheresi S."/>
            <person name="Fussmann M."/>
            <person name="Herbold C."/>
            <person name="Seah B.K.B."/>
            <person name="Antony C.Paul."/>
            <person name="Liu D."/>
            <person name="Belitz A."/>
            <person name="Weber M."/>
        </authorList>
    </citation>
    <scope>NUCLEOTIDE SEQUENCE [LARGE SCALE GENOMIC DNA]</scope>
    <source>
        <strain evidence="13">G_D</strain>
    </source>
</reference>
<dbReference type="PROSITE" id="PS50113">
    <property type="entry name" value="PAC"/>
    <property type="match status" value="2"/>
</dbReference>
<evidence type="ECO:0000256" key="1">
    <source>
        <dbReference type="ARBA" id="ARBA00004651"/>
    </source>
</evidence>
<keyword evidence="4" id="KW-0973">c-di-GMP</keyword>
<dbReference type="SMART" id="SM00086">
    <property type="entry name" value="PAC"/>
    <property type="match status" value="2"/>
</dbReference>
<feature type="transmembrane region" description="Helical" evidence="8">
    <location>
        <begin position="192"/>
        <end position="212"/>
    </location>
</feature>
<feature type="domain" description="EAL" evidence="11">
    <location>
        <begin position="725"/>
        <end position="978"/>
    </location>
</feature>
<dbReference type="PANTHER" id="PTHR44757">
    <property type="entry name" value="DIGUANYLATE CYCLASE DGCP"/>
    <property type="match status" value="1"/>
</dbReference>
<dbReference type="Pfam" id="PF00563">
    <property type="entry name" value="EAL"/>
    <property type="match status" value="1"/>
</dbReference>
<dbReference type="PROSITE" id="PS50883">
    <property type="entry name" value="EAL"/>
    <property type="match status" value="1"/>
</dbReference>
<dbReference type="Pfam" id="PF05231">
    <property type="entry name" value="MASE1"/>
    <property type="match status" value="1"/>
</dbReference>
<dbReference type="PROSITE" id="PS50887">
    <property type="entry name" value="GGDEF"/>
    <property type="match status" value="1"/>
</dbReference>
<feature type="domain" description="PAS" evidence="9">
    <location>
        <begin position="423"/>
        <end position="472"/>
    </location>
</feature>
<feature type="transmembrane region" description="Helical" evidence="8">
    <location>
        <begin position="119"/>
        <end position="143"/>
    </location>
</feature>
<dbReference type="Proteomes" id="UP000094849">
    <property type="component" value="Unassembled WGS sequence"/>
</dbReference>
<keyword evidence="3" id="KW-1003">Cell membrane</keyword>
<dbReference type="InterPro" id="IPR000014">
    <property type="entry name" value="PAS"/>
</dbReference>
<keyword evidence="5 8" id="KW-0812">Transmembrane</keyword>
<comment type="subcellular location">
    <subcellularLocation>
        <location evidence="1">Cell membrane</location>
        <topology evidence="1">Multi-pass membrane protein</topology>
    </subcellularLocation>
</comment>
<dbReference type="SMART" id="SM00091">
    <property type="entry name" value="PAS"/>
    <property type="match status" value="2"/>
</dbReference>
<dbReference type="InterPro" id="IPR001610">
    <property type="entry name" value="PAC"/>
</dbReference>
<feature type="transmembrane region" description="Helical" evidence="8">
    <location>
        <begin position="84"/>
        <end position="107"/>
    </location>
</feature>